<organism evidence="1 4">
    <name type="scientific">Perkinsus olseni</name>
    <name type="common">Perkinsus atlanticus</name>
    <dbReference type="NCBI Taxonomy" id="32597"/>
    <lineage>
        <taxon>Eukaryota</taxon>
        <taxon>Sar</taxon>
        <taxon>Alveolata</taxon>
        <taxon>Perkinsozoa</taxon>
        <taxon>Perkinsea</taxon>
        <taxon>Perkinsida</taxon>
        <taxon>Perkinsidae</taxon>
        <taxon>Perkinsus</taxon>
    </lineage>
</organism>
<dbReference type="Gene3D" id="3.40.50.1000">
    <property type="entry name" value="HAD superfamily/HAD-like"/>
    <property type="match status" value="1"/>
</dbReference>
<protein>
    <submittedName>
        <fullName evidence="1">Uncharacterized protein</fullName>
    </submittedName>
</protein>
<dbReference type="AlphaFoldDB" id="A0A7J6QF33"/>
<evidence type="ECO:0000313" key="1">
    <source>
        <dbReference type="EMBL" id="KAF4706701.1"/>
    </source>
</evidence>
<sequence>LNGAALMEPGAAKDALLAAVHGDIESDLTPLGCTGMEDRLQDHVPEAIIRLKAAGIRVCMITGDKLGTAIEIARTCGLIKEDAADWSADGGVDLGSKRAGKQALVVFDFDTPAESCGRLKAAADAL</sequence>
<dbReference type="SUPFAM" id="SSF56784">
    <property type="entry name" value="HAD-like"/>
    <property type="match status" value="1"/>
</dbReference>
<dbReference type="PANTHER" id="PTHR24092">
    <property type="entry name" value="PROBABLE PHOSPHOLIPID-TRANSPORTING ATPASE"/>
    <property type="match status" value="1"/>
</dbReference>
<dbReference type="InterPro" id="IPR036412">
    <property type="entry name" value="HAD-like_sf"/>
</dbReference>
<dbReference type="Proteomes" id="UP000574390">
    <property type="component" value="Unassembled WGS sequence"/>
</dbReference>
<dbReference type="EMBL" id="JABANM010030182">
    <property type="protein sequence ID" value="KAF4706701.1"/>
    <property type="molecule type" value="Genomic_DNA"/>
</dbReference>
<dbReference type="GO" id="GO:0045332">
    <property type="term" value="P:phospholipid translocation"/>
    <property type="evidence" value="ECO:0007669"/>
    <property type="project" value="TreeGrafter"/>
</dbReference>
<dbReference type="GO" id="GO:0005886">
    <property type="term" value="C:plasma membrane"/>
    <property type="evidence" value="ECO:0007669"/>
    <property type="project" value="TreeGrafter"/>
</dbReference>
<accession>A0A7J6QF33</accession>
<proteinExistence type="predicted"/>
<evidence type="ECO:0000313" key="3">
    <source>
        <dbReference type="Proteomes" id="UP000553632"/>
    </source>
</evidence>
<dbReference type="EMBL" id="JABANO010026816">
    <property type="protein sequence ID" value="KAF4717869.1"/>
    <property type="molecule type" value="Genomic_DNA"/>
</dbReference>
<dbReference type="Proteomes" id="UP000553632">
    <property type="component" value="Unassembled WGS sequence"/>
</dbReference>
<comment type="caution">
    <text evidence="1">The sequence shown here is derived from an EMBL/GenBank/DDBJ whole genome shotgun (WGS) entry which is preliminary data.</text>
</comment>
<keyword evidence="3" id="KW-1185">Reference proteome</keyword>
<feature type="non-terminal residue" evidence="1">
    <location>
        <position position="126"/>
    </location>
</feature>
<evidence type="ECO:0000313" key="2">
    <source>
        <dbReference type="EMBL" id="KAF4717869.1"/>
    </source>
</evidence>
<gene>
    <name evidence="1" type="ORF">FOZ62_013333</name>
    <name evidence="2" type="ORF">FOZ63_012215</name>
</gene>
<reference evidence="3 4" key="1">
    <citation type="submission" date="2020-04" db="EMBL/GenBank/DDBJ databases">
        <title>Perkinsus olseni comparative genomics.</title>
        <authorList>
            <person name="Bogema D.R."/>
        </authorList>
    </citation>
    <scope>NUCLEOTIDE SEQUENCE [LARGE SCALE GENOMIC DNA]</scope>
    <source>
        <strain evidence="1">ATCC PRA-205</strain>
        <strain evidence="2 3">ATCC PRA-207</strain>
    </source>
</reference>
<dbReference type="InterPro" id="IPR023214">
    <property type="entry name" value="HAD_sf"/>
</dbReference>
<dbReference type="GO" id="GO:0140326">
    <property type="term" value="F:ATPase-coupled intramembrane lipid transporter activity"/>
    <property type="evidence" value="ECO:0007669"/>
    <property type="project" value="TreeGrafter"/>
</dbReference>
<name>A0A7J6QF33_PEROL</name>
<feature type="non-terminal residue" evidence="1">
    <location>
        <position position="1"/>
    </location>
</feature>
<evidence type="ECO:0000313" key="4">
    <source>
        <dbReference type="Proteomes" id="UP000574390"/>
    </source>
</evidence>
<dbReference type="Pfam" id="PF00702">
    <property type="entry name" value="Hydrolase"/>
    <property type="match status" value="1"/>
</dbReference>